<evidence type="ECO:0008006" key="3">
    <source>
        <dbReference type="Google" id="ProtNLM"/>
    </source>
</evidence>
<dbReference type="GO" id="GO:0003677">
    <property type="term" value="F:DNA binding"/>
    <property type="evidence" value="ECO:0007669"/>
    <property type="project" value="InterPro"/>
</dbReference>
<dbReference type="EMBL" id="PEXQ01000056">
    <property type="protein sequence ID" value="PIU14945.1"/>
    <property type="molecule type" value="Genomic_DNA"/>
</dbReference>
<evidence type="ECO:0000313" key="2">
    <source>
        <dbReference type="Proteomes" id="UP000229784"/>
    </source>
</evidence>
<comment type="caution">
    <text evidence="1">The sequence shown here is derived from an EMBL/GenBank/DDBJ whole genome shotgun (WGS) entry which is preliminary data.</text>
</comment>
<dbReference type="SUPFAM" id="SSF50118">
    <property type="entry name" value="Cell growth inhibitor/plasmid maintenance toxic component"/>
    <property type="match status" value="1"/>
</dbReference>
<dbReference type="InterPro" id="IPR003477">
    <property type="entry name" value="PemK-like"/>
</dbReference>
<evidence type="ECO:0000313" key="1">
    <source>
        <dbReference type="EMBL" id="PIU14945.1"/>
    </source>
</evidence>
<sequence length="122" mass="14559">MKKNFQKWHNKKAKIDEIIKRPFFHEREIWFCHLGANIGFEQDGSGEEFLRPLIIIRKFNNEVFWAVPLTKTEKKTQFYFHFSFGSEASVAILSQIRLIDGRRLSYKIGDMTESDFLRIKKT</sequence>
<dbReference type="AlphaFoldDB" id="A0A2M6XU73"/>
<dbReference type="Proteomes" id="UP000229784">
    <property type="component" value="Unassembled WGS sequence"/>
</dbReference>
<dbReference type="Pfam" id="PF02452">
    <property type="entry name" value="PemK_toxin"/>
    <property type="match status" value="1"/>
</dbReference>
<organism evidence="1 2">
    <name type="scientific">bacterium (Candidatus Gribaldobacteria) CG08_land_8_20_14_0_20_39_15</name>
    <dbReference type="NCBI Taxonomy" id="2014273"/>
    <lineage>
        <taxon>Bacteria</taxon>
        <taxon>Candidatus Gribaldobacteria</taxon>
    </lineage>
</organism>
<reference evidence="2" key="1">
    <citation type="submission" date="2017-09" db="EMBL/GenBank/DDBJ databases">
        <title>Depth-based differentiation of microbial function through sediment-hosted aquifers and enrichment of novel symbionts in the deep terrestrial subsurface.</title>
        <authorList>
            <person name="Probst A.J."/>
            <person name="Ladd B."/>
            <person name="Jarett J.K."/>
            <person name="Geller-Mcgrath D.E."/>
            <person name="Sieber C.M.K."/>
            <person name="Emerson J.B."/>
            <person name="Anantharaman K."/>
            <person name="Thomas B.C."/>
            <person name="Malmstrom R."/>
            <person name="Stieglmeier M."/>
            <person name="Klingl A."/>
            <person name="Woyke T."/>
            <person name="Ryan C.M."/>
            <person name="Banfield J.F."/>
        </authorList>
    </citation>
    <scope>NUCLEOTIDE SEQUENCE [LARGE SCALE GENOMIC DNA]</scope>
</reference>
<proteinExistence type="predicted"/>
<gene>
    <name evidence="1" type="ORF">COT20_02275</name>
</gene>
<accession>A0A2M6XU73</accession>
<dbReference type="Gene3D" id="2.30.30.110">
    <property type="match status" value="1"/>
</dbReference>
<dbReference type="InterPro" id="IPR011067">
    <property type="entry name" value="Plasmid_toxin/cell-grow_inhib"/>
</dbReference>
<name>A0A2M6XU73_9BACT</name>
<protein>
    <recommendedName>
        <fullName evidence="3">Type II toxin-antitoxin system PemK/MazF family toxin</fullName>
    </recommendedName>
</protein>